<dbReference type="KEGG" id="tpol:Mal48_29040"/>
<gene>
    <name evidence="5" type="primary">outD_2</name>
    <name evidence="5" type="ORF">Mal48_29040</name>
</gene>
<dbReference type="OrthoDB" id="9775455at2"/>
<dbReference type="PANTHER" id="PTHR30332:SF17">
    <property type="entry name" value="TYPE IV PILIATION SYSTEM PROTEIN DR_0774-RELATED"/>
    <property type="match status" value="1"/>
</dbReference>
<dbReference type="InterPro" id="IPR032789">
    <property type="entry name" value="T2SS-T3SS_pil_N"/>
</dbReference>
<keyword evidence="6" id="KW-1185">Reference proteome</keyword>
<dbReference type="Pfam" id="PF13629">
    <property type="entry name" value="T2SS-T3SS_pil_N"/>
    <property type="match status" value="1"/>
</dbReference>
<dbReference type="PRINTS" id="PR01032">
    <property type="entry name" value="PHAGEIV"/>
</dbReference>
<evidence type="ECO:0000313" key="6">
    <source>
        <dbReference type="Proteomes" id="UP000315724"/>
    </source>
</evidence>
<dbReference type="InterPro" id="IPR050810">
    <property type="entry name" value="Bact_Secretion_Sys_Channel"/>
</dbReference>
<dbReference type="EMBL" id="CP036267">
    <property type="protein sequence ID" value="QDT33650.1"/>
    <property type="molecule type" value="Genomic_DNA"/>
</dbReference>
<dbReference type="InterPro" id="IPR001775">
    <property type="entry name" value="GspD/PilQ"/>
</dbReference>
<evidence type="ECO:0000259" key="4">
    <source>
        <dbReference type="Pfam" id="PF13629"/>
    </source>
</evidence>
<organism evidence="5 6">
    <name type="scientific">Thalassoglobus polymorphus</name>
    <dbReference type="NCBI Taxonomy" id="2527994"/>
    <lineage>
        <taxon>Bacteria</taxon>
        <taxon>Pseudomonadati</taxon>
        <taxon>Planctomycetota</taxon>
        <taxon>Planctomycetia</taxon>
        <taxon>Planctomycetales</taxon>
        <taxon>Planctomycetaceae</taxon>
        <taxon>Thalassoglobus</taxon>
    </lineage>
</organism>
<dbReference type="GO" id="GO:0009306">
    <property type="term" value="P:protein secretion"/>
    <property type="evidence" value="ECO:0007669"/>
    <property type="project" value="InterPro"/>
</dbReference>
<keyword evidence="2" id="KW-0732">Signal</keyword>
<evidence type="ECO:0000256" key="1">
    <source>
        <dbReference type="RuleBase" id="RU004003"/>
    </source>
</evidence>
<dbReference type="AlphaFoldDB" id="A0A517QPS9"/>
<sequence length="520" mass="56591" precursor="true">MALSKLSLIPRKLALLAILASPFMNLVQVEAQEPKQKVSGLVEEIVTAEVELEVSMRRSKILRMQKDVFRAAVADPSILEFVAFGSKEIEIIGKQTGSTTVTMWLGNEQDAELLSMLVTVVKDDGVDAQRRFEYSELQAMVNEMFPNSRIQLIPIADKVILRGQARDEEEAVEITSIVGEQMGNNNYNNGGNLLGNITASEPFPDASTLPQARLINLLDIPGEKQVLLKVRIAELQRSASRELGADFQGSFKEFTFANGLTGAGNALLTGTFSEGGFDVVLKALVGNGTAKILSEPNLVVLSGESATFLSGGEFAVPTVVGVGGAQAATTSFRGFGTSVDFSPTVLDKDRIRLRVAPSFTTLNKSNSVNGIPGVDSRSTSTVVEMREGQTFAIAGLIQEQQASESSRLPFLGEVPGLNVLTESKSVSRDESELLILVSPELVHPLEPDQAPQILPGMEVTEPNDLDFFLFGDLEGRAESHHRSTVWPLYKSRMKRCGYYEMDKNHKSKKYYLNGSHGFSE</sequence>
<evidence type="ECO:0000313" key="5">
    <source>
        <dbReference type="EMBL" id="QDT33650.1"/>
    </source>
</evidence>
<dbReference type="PRINTS" id="PR00811">
    <property type="entry name" value="BCTERIALGSPD"/>
</dbReference>
<reference evidence="5 6" key="1">
    <citation type="submission" date="2019-02" db="EMBL/GenBank/DDBJ databases">
        <title>Deep-cultivation of Planctomycetes and their phenomic and genomic characterization uncovers novel biology.</title>
        <authorList>
            <person name="Wiegand S."/>
            <person name="Jogler M."/>
            <person name="Boedeker C."/>
            <person name="Pinto D."/>
            <person name="Vollmers J."/>
            <person name="Rivas-Marin E."/>
            <person name="Kohn T."/>
            <person name="Peeters S.H."/>
            <person name="Heuer A."/>
            <person name="Rast P."/>
            <person name="Oberbeckmann S."/>
            <person name="Bunk B."/>
            <person name="Jeske O."/>
            <person name="Meyerdierks A."/>
            <person name="Storesund J.E."/>
            <person name="Kallscheuer N."/>
            <person name="Luecker S."/>
            <person name="Lage O.M."/>
            <person name="Pohl T."/>
            <person name="Merkel B.J."/>
            <person name="Hornburger P."/>
            <person name="Mueller R.-W."/>
            <person name="Bruemmer F."/>
            <person name="Labrenz M."/>
            <person name="Spormann A.M."/>
            <person name="Op den Camp H."/>
            <person name="Overmann J."/>
            <person name="Amann R."/>
            <person name="Jetten M.S.M."/>
            <person name="Mascher T."/>
            <person name="Medema M.H."/>
            <person name="Devos D.P."/>
            <person name="Kaster A.-K."/>
            <person name="Ovreas L."/>
            <person name="Rohde M."/>
            <person name="Galperin M.Y."/>
            <person name="Jogler C."/>
        </authorList>
    </citation>
    <scope>NUCLEOTIDE SEQUENCE [LARGE SCALE GENOMIC DNA]</scope>
    <source>
        <strain evidence="5 6">Mal48</strain>
    </source>
</reference>
<proteinExistence type="inferred from homology"/>
<protein>
    <submittedName>
        <fullName evidence="5">Type II secretion system protein D</fullName>
    </submittedName>
</protein>
<name>A0A517QPS9_9PLAN</name>
<feature type="domain" description="Pilus formation protein N-terminal" evidence="4">
    <location>
        <begin position="50"/>
        <end position="120"/>
    </location>
</feature>
<feature type="chain" id="PRO_5021983317" evidence="2">
    <location>
        <begin position="32"/>
        <end position="520"/>
    </location>
</feature>
<dbReference type="RefSeq" id="WP_145200266.1">
    <property type="nucleotide sequence ID" value="NZ_CP036267.1"/>
</dbReference>
<feature type="domain" description="Type II/III secretion system secretin-like" evidence="3">
    <location>
        <begin position="283"/>
        <end position="442"/>
    </location>
</feature>
<dbReference type="Proteomes" id="UP000315724">
    <property type="component" value="Chromosome"/>
</dbReference>
<dbReference type="GO" id="GO:0015627">
    <property type="term" value="C:type II protein secretion system complex"/>
    <property type="evidence" value="ECO:0007669"/>
    <property type="project" value="TreeGrafter"/>
</dbReference>
<evidence type="ECO:0000256" key="2">
    <source>
        <dbReference type="SAM" id="SignalP"/>
    </source>
</evidence>
<feature type="signal peptide" evidence="2">
    <location>
        <begin position="1"/>
        <end position="31"/>
    </location>
</feature>
<dbReference type="InterPro" id="IPR004846">
    <property type="entry name" value="T2SS/T3SS_dom"/>
</dbReference>
<evidence type="ECO:0000259" key="3">
    <source>
        <dbReference type="Pfam" id="PF00263"/>
    </source>
</evidence>
<accession>A0A517QPS9</accession>
<comment type="similarity">
    <text evidence="1">Belongs to the bacterial secretin family.</text>
</comment>
<dbReference type="PANTHER" id="PTHR30332">
    <property type="entry name" value="PROBABLE GENERAL SECRETION PATHWAY PROTEIN D"/>
    <property type="match status" value="1"/>
</dbReference>
<dbReference type="Pfam" id="PF00263">
    <property type="entry name" value="Secretin"/>
    <property type="match status" value="1"/>
</dbReference>